<gene>
    <name evidence="2" type="ORF">BGE01nite_17220</name>
</gene>
<sequence length="106" mass="11173">MKKLLLTLSLLATAALQAGDEKKAVTYEGKITGVVCVSCKEHVAGALKQKLPGVVSVDVKPGADPASEEKKLIIVADSQEITKDTAMAALGTYAKNYTIVSLEKKQ</sequence>
<dbReference type="OrthoDB" id="9813965at2"/>
<dbReference type="PROSITE" id="PS01047">
    <property type="entry name" value="HMA_1"/>
    <property type="match status" value="1"/>
</dbReference>
<keyword evidence="1" id="KW-0732">Signal</keyword>
<comment type="caution">
    <text evidence="2">The sequence shown here is derived from an EMBL/GenBank/DDBJ whole genome shotgun (WGS) entry which is preliminary data.</text>
</comment>
<dbReference type="EMBL" id="BKAG01000010">
    <property type="protein sequence ID" value="GEP42431.1"/>
    <property type="molecule type" value="Genomic_DNA"/>
</dbReference>
<dbReference type="RefSeq" id="WP_146850032.1">
    <property type="nucleotide sequence ID" value="NZ_BKAG01000010.1"/>
</dbReference>
<keyword evidence="3" id="KW-1185">Reference proteome</keyword>
<protein>
    <submittedName>
        <fullName evidence="2">Uncharacterized protein</fullName>
    </submittedName>
</protein>
<dbReference type="InterPro" id="IPR036163">
    <property type="entry name" value="HMA_dom_sf"/>
</dbReference>
<evidence type="ECO:0000313" key="2">
    <source>
        <dbReference type="EMBL" id="GEP42431.1"/>
    </source>
</evidence>
<dbReference type="InterPro" id="IPR017969">
    <property type="entry name" value="Heavy-metal-associated_CS"/>
</dbReference>
<reference evidence="2 3" key="1">
    <citation type="submission" date="2019-07" db="EMBL/GenBank/DDBJ databases">
        <title>Whole genome shotgun sequence of Brevifollis gellanilyticus NBRC 108608.</title>
        <authorList>
            <person name="Hosoyama A."/>
            <person name="Uohara A."/>
            <person name="Ohji S."/>
            <person name="Ichikawa N."/>
        </authorList>
    </citation>
    <scope>NUCLEOTIDE SEQUENCE [LARGE SCALE GENOMIC DNA]</scope>
    <source>
        <strain evidence="2 3">NBRC 108608</strain>
    </source>
</reference>
<dbReference type="GO" id="GO:0046872">
    <property type="term" value="F:metal ion binding"/>
    <property type="evidence" value="ECO:0007669"/>
    <property type="project" value="InterPro"/>
</dbReference>
<dbReference type="Gene3D" id="3.30.70.100">
    <property type="match status" value="1"/>
</dbReference>
<feature type="signal peptide" evidence="1">
    <location>
        <begin position="1"/>
        <end position="18"/>
    </location>
</feature>
<organism evidence="2 3">
    <name type="scientific">Brevifollis gellanilyticus</name>
    <dbReference type="NCBI Taxonomy" id="748831"/>
    <lineage>
        <taxon>Bacteria</taxon>
        <taxon>Pseudomonadati</taxon>
        <taxon>Verrucomicrobiota</taxon>
        <taxon>Verrucomicrobiia</taxon>
        <taxon>Verrucomicrobiales</taxon>
        <taxon>Verrucomicrobiaceae</taxon>
    </lineage>
</organism>
<evidence type="ECO:0000256" key="1">
    <source>
        <dbReference type="SAM" id="SignalP"/>
    </source>
</evidence>
<proteinExistence type="predicted"/>
<name>A0A512M7V7_9BACT</name>
<dbReference type="AlphaFoldDB" id="A0A512M7V7"/>
<accession>A0A512M7V7</accession>
<feature type="chain" id="PRO_5022179619" evidence="1">
    <location>
        <begin position="19"/>
        <end position="106"/>
    </location>
</feature>
<dbReference type="Proteomes" id="UP000321577">
    <property type="component" value="Unassembled WGS sequence"/>
</dbReference>
<dbReference type="SUPFAM" id="SSF55008">
    <property type="entry name" value="HMA, heavy metal-associated domain"/>
    <property type="match status" value="1"/>
</dbReference>
<evidence type="ECO:0000313" key="3">
    <source>
        <dbReference type="Proteomes" id="UP000321577"/>
    </source>
</evidence>